<dbReference type="EMBL" id="BT053470">
    <property type="protein sequence ID" value="ACJ86130.1"/>
    <property type="molecule type" value="mRNA"/>
</dbReference>
<reference evidence="1" key="1">
    <citation type="submission" date="2008-12" db="EMBL/GenBank/DDBJ databases">
        <title>Medicago truncatula full length cdna cloning project.</title>
        <authorList>
            <person name="Moskal W."/>
            <person name="Chan A."/>
            <person name="Cheung F."/>
            <person name="Xiao Y."/>
            <person name="Town C.D."/>
        </authorList>
    </citation>
    <scope>NUCLEOTIDE SEQUENCE</scope>
</reference>
<proteinExistence type="evidence at transcript level"/>
<name>B7FMZ7_MEDTR</name>
<dbReference type="EMBL" id="BT138658">
    <property type="protein sequence ID" value="AFK38453.1"/>
    <property type="molecule type" value="mRNA"/>
</dbReference>
<evidence type="ECO:0000313" key="2">
    <source>
        <dbReference type="EMBL" id="AFK38453.1"/>
    </source>
</evidence>
<sequence length="112" mass="12778">MVHQTDQITTRDDDTDTWQTINKTGKYLHATKEDLVATSTVLAPCVPTVHPIIDSGGVGEWFVKLISTNCLGSRVTPRIEHAPPNVVNFPCRLRCRRSHRCCRCRRQRRISH</sequence>
<protein>
    <submittedName>
        <fullName evidence="1">Uncharacterized protein</fullName>
    </submittedName>
</protein>
<dbReference type="AlphaFoldDB" id="B7FMZ7"/>
<evidence type="ECO:0000313" key="1">
    <source>
        <dbReference type="EMBL" id="ACJ86130.1"/>
    </source>
</evidence>
<organism evidence="1">
    <name type="scientific">Medicago truncatula</name>
    <name type="common">Barrel medic</name>
    <name type="synonym">Medicago tribuloides</name>
    <dbReference type="NCBI Taxonomy" id="3880"/>
    <lineage>
        <taxon>Eukaryota</taxon>
        <taxon>Viridiplantae</taxon>
        <taxon>Streptophyta</taxon>
        <taxon>Embryophyta</taxon>
        <taxon>Tracheophyta</taxon>
        <taxon>Spermatophyta</taxon>
        <taxon>Magnoliopsida</taxon>
        <taxon>eudicotyledons</taxon>
        <taxon>Gunneridae</taxon>
        <taxon>Pentapetalae</taxon>
        <taxon>rosids</taxon>
        <taxon>fabids</taxon>
        <taxon>Fabales</taxon>
        <taxon>Fabaceae</taxon>
        <taxon>Papilionoideae</taxon>
        <taxon>50 kb inversion clade</taxon>
        <taxon>NPAAA clade</taxon>
        <taxon>Hologalegina</taxon>
        <taxon>IRL clade</taxon>
        <taxon>Trifolieae</taxon>
        <taxon>Medicago</taxon>
    </lineage>
</organism>
<reference evidence="2" key="2">
    <citation type="submission" date="2012-05" db="EMBL/GenBank/DDBJ databases">
        <authorList>
            <person name="Krishnakumar V."/>
            <person name="Cheung F."/>
            <person name="Xiao Y."/>
            <person name="Chan A."/>
            <person name="Moskal W.A."/>
            <person name="Town C.D."/>
        </authorList>
    </citation>
    <scope>NUCLEOTIDE SEQUENCE</scope>
</reference>
<accession>B7FMZ7</accession>